<dbReference type="PANTHER" id="PTHR42711">
    <property type="entry name" value="ABC TRANSPORTER ATP-BINDING PROTEIN"/>
    <property type="match status" value="1"/>
</dbReference>
<dbReference type="InterPro" id="IPR050763">
    <property type="entry name" value="ABC_transporter_ATP-binding"/>
</dbReference>
<dbReference type="AlphaFoldDB" id="A0A1Q5PXZ0"/>
<dbReference type="Proteomes" id="UP000185612">
    <property type="component" value="Unassembled WGS sequence"/>
</dbReference>
<keyword evidence="5" id="KW-0046">Antibiotic resistance</keyword>
<dbReference type="GO" id="GO:0016887">
    <property type="term" value="F:ATP hydrolysis activity"/>
    <property type="evidence" value="ECO:0007669"/>
    <property type="project" value="InterPro"/>
</dbReference>
<dbReference type="InParanoid" id="A0A1Q5PXZ0"/>
<keyword evidence="3" id="KW-0547">Nucleotide-binding</keyword>
<evidence type="ECO:0000256" key="1">
    <source>
        <dbReference type="ARBA" id="ARBA00004202"/>
    </source>
</evidence>
<dbReference type="Gene3D" id="3.40.50.300">
    <property type="entry name" value="P-loop containing nucleotide triphosphate hydrolases"/>
    <property type="match status" value="1"/>
</dbReference>
<feature type="domain" description="ABC transporter" evidence="6">
    <location>
        <begin position="7"/>
        <end position="233"/>
    </location>
</feature>
<comment type="caution">
    <text evidence="7">The sequence shown here is derived from an EMBL/GenBank/DDBJ whole genome shotgun (WGS) entry which is preliminary data.</text>
</comment>
<keyword evidence="2" id="KW-0813">Transport</keyword>
<keyword evidence="4" id="KW-0067">ATP-binding</keyword>
<evidence type="ECO:0000256" key="3">
    <source>
        <dbReference type="ARBA" id="ARBA00022741"/>
    </source>
</evidence>
<dbReference type="GO" id="GO:0046677">
    <property type="term" value="P:response to antibiotic"/>
    <property type="evidence" value="ECO:0007669"/>
    <property type="project" value="UniProtKB-KW"/>
</dbReference>
<dbReference type="GO" id="GO:0005524">
    <property type="term" value="F:ATP binding"/>
    <property type="evidence" value="ECO:0007669"/>
    <property type="project" value="UniProtKB-KW"/>
</dbReference>
<organism evidence="7 8">
    <name type="scientific">Buchananella hordeovulneris</name>
    <dbReference type="NCBI Taxonomy" id="52770"/>
    <lineage>
        <taxon>Bacteria</taxon>
        <taxon>Bacillati</taxon>
        <taxon>Actinomycetota</taxon>
        <taxon>Actinomycetes</taxon>
        <taxon>Actinomycetales</taxon>
        <taxon>Actinomycetaceae</taxon>
        <taxon>Buchananella</taxon>
    </lineage>
</organism>
<evidence type="ECO:0000256" key="4">
    <source>
        <dbReference type="ARBA" id="ARBA00022840"/>
    </source>
</evidence>
<evidence type="ECO:0000256" key="5">
    <source>
        <dbReference type="ARBA" id="ARBA00023251"/>
    </source>
</evidence>
<dbReference type="SUPFAM" id="SSF52540">
    <property type="entry name" value="P-loop containing nucleoside triphosphate hydrolases"/>
    <property type="match status" value="1"/>
</dbReference>
<evidence type="ECO:0000259" key="6">
    <source>
        <dbReference type="PROSITE" id="PS50893"/>
    </source>
</evidence>
<dbReference type="OrthoDB" id="9804819at2"/>
<evidence type="ECO:0000313" key="7">
    <source>
        <dbReference type="EMBL" id="OKL52483.1"/>
    </source>
</evidence>
<dbReference type="InterPro" id="IPR003439">
    <property type="entry name" value="ABC_transporter-like_ATP-bd"/>
</dbReference>
<keyword evidence="8" id="KW-1185">Reference proteome</keyword>
<gene>
    <name evidence="7" type="ORF">BSZ40_03230</name>
</gene>
<sequence length="287" mass="30754">MGTAPVIDVTGLNKSYGSTPVLRDLHLQVQPGEVLALLGPNGAGKTTLIEIVLGLVRGDSGSVRLLGEVPGPRAGRDWQRQLGVVLQFGHDRAKWRVAEMVAWVASHYPHPRNGEELLARFGLSAHARKPLGKLSGGLRRRLDLVLALLGRPGVLILDEPTTGLDPAAKRAVHDLLADEVDAGTTMLLSTHDLAEAERLASRVAILAGGRIVADGSPASLRHAIASTVEITWQVHGKHFVHATDQAEDYVRQLLRDSAVTNLEVRRTTLEDAYLQLVGVGAEQGATK</sequence>
<dbReference type="PANTHER" id="PTHR42711:SF17">
    <property type="entry name" value="ABC TRANSPORTER ATP-BINDING PROTEIN"/>
    <property type="match status" value="1"/>
</dbReference>
<evidence type="ECO:0000256" key="2">
    <source>
        <dbReference type="ARBA" id="ARBA00022448"/>
    </source>
</evidence>
<dbReference type="InterPro" id="IPR027417">
    <property type="entry name" value="P-loop_NTPase"/>
</dbReference>
<dbReference type="RefSeq" id="WP_073823230.1">
    <property type="nucleotide sequence ID" value="NZ_JAUNKL010000006.1"/>
</dbReference>
<dbReference type="CDD" id="cd03230">
    <property type="entry name" value="ABC_DR_subfamily_A"/>
    <property type="match status" value="1"/>
</dbReference>
<protein>
    <recommendedName>
        <fullName evidence="6">ABC transporter domain-containing protein</fullName>
    </recommendedName>
</protein>
<dbReference type="Pfam" id="PF00005">
    <property type="entry name" value="ABC_tran"/>
    <property type="match status" value="1"/>
</dbReference>
<proteinExistence type="predicted"/>
<dbReference type="STRING" id="52770.BSZ40_03230"/>
<name>A0A1Q5PXZ0_9ACTO</name>
<evidence type="ECO:0000313" key="8">
    <source>
        <dbReference type="Proteomes" id="UP000185612"/>
    </source>
</evidence>
<dbReference type="EMBL" id="MQVS01000002">
    <property type="protein sequence ID" value="OKL52483.1"/>
    <property type="molecule type" value="Genomic_DNA"/>
</dbReference>
<dbReference type="PROSITE" id="PS50893">
    <property type="entry name" value="ABC_TRANSPORTER_2"/>
    <property type="match status" value="1"/>
</dbReference>
<accession>A0A1Q5PXZ0</accession>
<comment type="subcellular location">
    <subcellularLocation>
        <location evidence="1">Cell membrane</location>
        <topology evidence="1">Peripheral membrane protein</topology>
    </subcellularLocation>
</comment>
<reference evidence="8" key="1">
    <citation type="submission" date="2016-12" db="EMBL/GenBank/DDBJ databases">
        <authorList>
            <person name="Meng X."/>
        </authorList>
    </citation>
    <scope>NUCLEOTIDE SEQUENCE [LARGE SCALE GENOMIC DNA]</scope>
    <source>
        <strain evidence="8">DSM 20732</strain>
    </source>
</reference>
<dbReference type="InterPro" id="IPR003593">
    <property type="entry name" value="AAA+_ATPase"/>
</dbReference>
<dbReference type="GO" id="GO:0005886">
    <property type="term" value="C:plasma membrane"/>
    <property type="evidence" value="ECO:0007669"/>
    <property type="project" value="UniProtKB-SubCell"/>
</dbReference>
<dbReference type="SMART" id="SM00382">
    <property type="entry name" value="AAA"/>
    <property type="match status" value="1"/>
</dbReference>